<feature type="compositionally biased region" description="Polar residues" evidence="9">
    <location>
        <begin position="164"/>
        <end position="176"/>
    </location>
</feature>
<name>G0V137_TRYCI</name>
<feature type="compositionally biased region" description="Basic and acidic residues" evidence="9">
    <location>
        <begin position="125"/>
        <end position="135"/>
    </location>
</feature>
<dbReference type="GO" id="GO:0008270">
    <property type="term" value="F:zinc ion binding"/>
    <property type="evidence" value="ECO:0007669"/>
    <property type="project" value="UniProtKB-UniRule"/>
</dbReference>
<dbReference type="PANTHER" id="PTHR13483">
    <property type="entry name" value="BOX C_D SNORNA PROTEIN 1-RELATED"/>
    <property type="match status" value="1"/>
</dbReference>
<evidence type="ECO:0000256" key="1">
    <source>
        <dbReference type="ARBA" id="ARBA00022553"/>
    </source>
</evidence>
<evidence type="ECO:0000259" key="12">
    <source>
        <dbReference type="PROSITE" id="PS51083"/>
    </source>
</evidence>
<dbReference type="InterPro" id="IPR007529">
    <property type="entry name" value="Znf_HIT"/>
</dbReference>
<dbReference type="GO" id="GO:0005634">
    <property type="term" value="C:nucleus"/>
    <property type="evidence" value="ECO:0007669"/>
    <property type="project" value="TreeGrafter"/>
</dbReference>
<feature type="compositionally biased region" description="Polar residues" evidence="9">
    <location>
        <begin position="416"/>
        <end position="426"/>
    </location>
</feature>
<feature type="compositionally biased region" description="Basic and acidic residues" evidence="9">
    <location>
        <begin position="394"/>
        <end position="415"/>
    </location>
</feature>
<dbReference type="GO" id="GO:0000463">
    <property type="term" value="P:maturation of LSU-rRNA from tricistronic rRNA transcript (SSU-rRNA, 5.8S rRNA, LSU-rRNA)"/>
    <property type="evidence" value="ECO:0007669"/>
    <property type="project" value="TreeGrafter"/>
</dbReference>
<reference evidence="13" key="1">
    <citation type="journal article" date="2012" name="Proc. Natl. Acad. Sci. U.S.A.">
        <title>Antigenic diversity is generated by distinct evolutionary mechanisms in African trypanosome species.</title>
        <authorList>
            <person name="Jackson A.P."/>
            <person name="Berry A."/>
            <person name="Aslett M."/>
            <person name="Allison H.C."/>
            <person name="Burton P."/>
            <person name="Vavrova-Anderson J."/>
            <person name="Brown R."/>
            <person name="Browne H."/>
            <person name="Corton N."/>
            <person name="Hauser H."/>
            <person name="Gamble J."/>
            <person name="Gilderthorp R."/>
            <person name="Marcello L."/>
            <person name="McQuillan J."/>
            <person name="Otto T.D."/>
            <person name="Quail M.A."/>
            <person name="Sanders M.J."/>
            <person name="van Tonder A."/>
            <person name="Ginger M.L."/>
            <person name="Field M.C."/>
            <person name="Barry J.D."/>
            <person name="Hertz-Fowler C."/>
            <person name="Berriman M."/>
        </authorList>
    </citation>
    <scope>NUCLEOTIDE SEQUENCE</scope>
    <source>
        <strain evidence="13">IL3000</strain>
    </source>
</reference>
<feature type="domain" description="C3H1-type" evidence="11">
    <location>
        <begin position="585"/>
        <end position="612"/>
    </location>
</feature>
<feature type="region of interest" description="Disordered" evidence="9">
    <location>
        <begin position="162"/>
        <end position="184"/>
    </location>
</feature>
<feature type="transmembrane region" description="Helical" evidence="10">
    <location>
        <begin position="25"/>
        <end position="44"/>
    </location>
</feature>
<feature type="region of interest" description="Disordered" evidence="9">
    <location>
        <begin position="556"/>
        <end position="579"/>
    </location>
</feature>
<keyword evidence="2 8" id="KW-0479">Metal-binding</keyword>
<dbReference type="VEuPathDB" id="TriTrypDB:TcIL3000.11.8050"/>
<keyword evidence="10" id="KW-1133">Transmembrane helix</keyword>
<protein>
    <submittedName>
        <fullName evidence="13">Uncharacterized protein TCIL3000_11_8050</fullName>
    </submittedName>
</protein>
<accession>G0V137</accession>
<dbReference type="InterPro" id="IPR057721">
    <property type="entry name" value="BCD1_alpha/beta"/>
</dbReference>
<keyword evidence="3 7" id="KW-0863">Zinc-finger</keyword>
<dbReference type="InterPro" id="IPR000571">
    <property type="entry name" value="Znf_CCCH"/>
</dbReference>
<evidence type="ECO:0000313" key="13">
    <source>
        <dbReference type="EMBL" id="CCC95358.1"/>
    </source>
</evidence>
<dbReference type="PANTHER" id="PTHR13483:SF3">
    <property type="entry name" value="BOX C_D SNORNA PROTEIN 1"/>
    <property type="match status" value="1"/>
</dbReference>
<feature type="domain" description="HIT-type" evidence="12">
    <location>
        <begin position="196"/>
        <end position="229"/>
    </location>
</feature>
<feature type="region of interest" description="Disordered" evidence="9">
    <location>
        <begin position="82"/>
        <end position="139"/>
    </location>
</feature>
<keyword evidence="1" id="KW-0597">Phosphoprotein</keyword>
<feature type="domain" description="C3H1-type" evidence="11">
    <location>
        <begin position="613"/>
        <end position="641"/>
    </location>
</feature>
<dbReference type="PROSITE" id="PS50103">
    <property type="entry name" value="ZF_C3H1"/>
    <property type="match status" value="2"/>
</dbReference>
<organism evidence="13">
    <name type="scientific">Trypanosoma congolense (strain IL3000)</name>
    <dbReference type="NCBI Taxonomy" id="1068625"/>
    <lineage>
        <taxon>Eukaryota</taxon>
        <taxon>Discoba</taxon>
        <taxon>Euglenozoa</taxon>
        <taxon>Kinetoplastea</taxon>
        <taxon>Metakinetoplastina</taxon>
        <taxon>Trypanosomatida</taxon>
        <taxon>Trypanosomatidae</taxon>
        <taxon>Trypanosoma</taxon>
        <taxon>Nannomonas</taxon>
    </lineage>
</organism>
<feature type="zinc finger region" description="C3H1-type" evidence="8">
    <location>
        <begin position="585"/>
        <end position="612"/>
    </location>
</feature>
<dbReference type="Pfam" id="PF04438">
    <property type="entry name" value="zf-HIT"/>
    <property type="match status" value="1"/>
</dbReference>
<dbReference type="CDD" id="cd23023">
    <property type="entry name" value="zf-HIT_BCD1"/>
    <property type="match status" value="1"/>
</dbReference>
<dbReference type="GO" id="GO:0048254">
    <property type="term" value="P:snoRNA localization"/>
    <property type="evidence" value="ECO:0007669"/>
    <property type="project" value="TreeGrafter"/>
</dbReference>
<dbReference type="AlphaFoldDB" id="G0V137"/>
<evidence type="ECO:0000256" key="6">
    <source>
        <dbReference type="ARBA" id="ARBA00049654"/>
    </source>
</evidence>
<gene>
    <name evidence="13" type="ORF">TCIL3000_11_8050</name>
</gene>
<comment type="similarity">
    <text evidence="6">Belongs to the BCD1 family.</text>
</comment>
<dbReference type="InterPro" id="IPR051639">
    <property type="entry name" value="BCD1"/>
</dbReference>
<evidence type="ECO:0000256" key="2">
    <source>
        <dbReference type="ARBA" id="ARBA00022723"/>
    </source>
</evidence>
<sequence length="664" mass="75140">MYAFIHCLVNNYGTYYLNMLYIRMYHPWLLFFGNFGGLYSLLAISPHIINLRVKGMADQVNAGGYELQPYDGEEDVTNCSEVDESASRAVDDGVTWDSSREASDDGILSNDEFFNENSNDDDDDGNHSDRNRSDYDCEGEEGVSHELAATFSSALARDLESQKRQCQPTDYSTNGSAPGASRAEAPAVTAVKERVCCICKERSIYTCPGCGERTCSITCVRVHKEQFNCKGERDLAKKVSLSEFTDKQLQRDYHLLEDARRVVSNCERLFPKMWRYTFRALPPPLYALRKAAKQRGVVCQITSEGMCKRDANTSRFDRRSETIIWRCQFNFHGPDFSVSTDWGNERHRLGDILTYCWSKNPPIPCFHINRRYNRASKWVGAADEATAPVGNEKGGGEDLGKGGSEEGQKDGDEQSQHAGVSASNAPNEDVCEPHQRGPVNDTCAGGPLFVDGHTSEQQHRMWRPSVLDVVPHSSEEADCRRRINEFLSMGPVVILAQAERLGLEKKYFCLSPSQTLNEALRTLFFVNEFPVFDVVHASAAGAYELVTDVDKERIRESFRATPRPPKPERPPRRTKADLSPEELERYAQVPCRLFLAGCCKLSDEDCIYRHCEYKDIPACRSFVKFSTCEKGERCVFRHDAAAVAAGRRRMREERQSKPRPRRRM</sequence>
<dbReference type="GO" id="GO:0000492">
    <property type="term" value="P:box C/D snoRNP assembly"/>
    <property type="evidence" value="ECO:0007669"/>
    <property type="project" value="TreeGrafter"/>
</dbReference>
<evidence type="ECO:0000256" key="9">
    <source>
        <dbReference type="SAM" id="MobiDB-lite"/>
    </source>
</evidence>
<dbReference type="EMBL" id="HE575324">
    <property type="protein sequence ID" value="CCC95358.1"/>
    <property type="molecule type" value="Genomic_DNA"/>
</dbReference>
<proteinExistence type="inferred from homology"/>
<keyword evidence="10" id="KW-0812">Transmembrane</keyword>
<feature type="compositionally biased region" description="Basic and acidic residues" evidence="9">
    <location>
        <begin position="565"/>
        <end position="579"/>
    </location>
</feature>
<dbReference type="GO" id="GO:0070761">
    <property type="term" value="C:pre-snoRNP complex"/>
    <property type="evidence" value="ECO:0007669"/>
    <property type="project" value="TreeGrafter"/>
</dbReference>
<evidence type="ECO:0000256" key="8">
    <source>
        <dbReference type="PROSITE-ProRule" id="PRU00723"/>
    </source>
</evidence>
<evidence type="ECO:0000256" key="10">
    <source>
        <dbReference type="SAM" id="Phobius"/>
    </source>
</evidence>
<dbReference type="SUPFAM" id="SSF144232">
    <property type="entry name" value="HIT/MYND zinc finger-like"/>
    <property type="match status" value="1"/>
</dbReference>
<feature type="zinc finger region" description="C3H1-type" evidence="8">
    <location>
        <begin position="613"/>
        <end position="641"/>
    </location>
</feature>
<dbReference type="Gene3D" id="3.30.60.190">
    <property type="match status" value="1"/>
</dbReference>
<evidence type="ECO:0000256" key="7">
    <source>
        <dbReference type="PROSITE-ProRule" id="PRU00453"/>
    </source>
</evidence>
<feature type="region of interest" description="Disordered" evidence="9">
    <location>
        <begin position="384"/>
        <end position="437"/>
    </location>
</feature>
<comment type="function">
    <text evidence="5">Required for box C/D snoRNAs accumulation involved in snoRNA processing, snoRNA transport to the nucleolus and ribosome biogenesis.</text>
</comment>
<evidence type="ECO:0000256" key="4">
    <source>
        <dbReference type="ARBA" id="ARBA00022833"/>
    </source>
</evidence>
<evidence type="ECO:0000256" key="5">
    <source>
        <dbReference type="ARBA" id="ARBA00049598"/>
    </source>
</evidence>
<dbReference type="SMART" id="SM00356">
    <property type="entry name" value="ZnF_C3H1"/>
    <property type="match status" value="2"/>
</dbReference>
<evidence type="ECO:0000256" key="3">
    <source>
        <dbReference type="ARBA" id="ARBA00022771"/>
    </source>
</evidence>
<keyword evidence="4 8" id="KW-0862">Zinc</keyword>
<keyword evidence="10" id="KW-0472">Membrane</keyword>
<dbReference type="PROSITE" id="PS51083">
    <property type="entry name" value="ZF_HIT"/>
    <property type="match status" value="1"/>
</dbReference>
<dbReference type="Gene3D" id="4.10.1000.10">
    <property type="entry name" value="Zinc finger, CCCH-type"/>
    <property type="match status" value="1"/>
</dbReference>
<evidence type="ECO:0000259" key="11">
    <source>
        <dbReference type="PROSITE" id="PS50103"/>
    </source>
</evidence>
<dbReference type="Pfam" id="PF25790">
    <property type="entry name" value="BCD1"/>
    <property type="match status" value="1"/>
</dbReference>